<evidence type="ECO:0000256" key="8">
    <source>
        <dbReference type="SAM" id="MobiDB-lite"/>
    </source>
</evidence>
<dbReference type="Pfam" id="PF00292">
    <property type="entry name" value="PAX"/>
    <property type="match status" value="1"/>
</dbReference>
<sequence>MNSRWRNVFDGIPAIVSEHDPRIKWKSRRLELRINDAPQRTISKGIEFNRPGGVNQLGGVFVNGRPLPDYMRHRIVELAHCGVRPSEISRQLLVSHGCVSKILGRYYETGSVRPGAIGGSKPKVATPRVVSKILAYKEENPCIFAWEIRNNLLSEGVCDKSNVPSVSSINRILRNAASEKEQRTAHEKAKQHVQHLQQQIPNAPQMNGFQAQIGFALPHNGQTALPTTLQTLAQQLPNPHPVSQVPTPVEKPTHAPEVVQSVEKNDNEHQGTPQNGTDHNGKSETESKQNGHPEGEIGTVGEERKRKHDDTPVIGDQSDEDLKKESNGTTDVNGNEGPDSKKRKLGHIENGHKTEVPVYTRVSPTWIKYNPVIPSGFAIASSLNGLNAIAGDLNGLNVNVNGMGGLNGVNGLGSVGAVNGLNSIAQMNAVNGMNGMNGMGNGLGNGMSLMNGNNAINGINGLAGISTINGINTLGNISCHNVNGMSAINGMHSMNGINGHSNGGMAHPGMDQDRSLGQNGINGHTENVHWSPPYPMVCLPDSNNSNGITQTNGINKQDSFAPQIAFQITNTPRPDLQNNSANSTTVCTSVFAPITTATPRNHSLTMANPLTNGIQAMQFSRPMATEFTQPIMKMMAPATFLPLRPSGITSLDTITHGFCDQ</sequence>
<dbReference type="PANTHER" id="PTHR45636:SF41">
    <property type="entry name" value="PAIRED BOX PROTEIN PAX-6-RELATED"/>
    <property type="match status" value="1"/>
</dbReference>
<dbReference type="GO" id="GO:0000978">
    <property type="term" value="F:RNA polymerase II cis-regulatory region sequence-specific DNA binding"/>
    <property type="evidence" value="ECO:0007669"/>
    <property type="project" value="TreeGrafter"/>
</dbReference>
<comment type="subcellular location">
    <subcellularLocation>
        <location evidence="1">Nucleus</location>
    </subcellularLocation>
</comment>
<evidence type="ECO:0000256" key="5">
    <source>
        <dbReference type="ARBA" id="ARBA00023125"/>
    </source>
</evidence>
<dbReference type="CDD" id="cd00131">
    <property type="entry name" value="PAX"/>
    <property type="match status" value="1"/>
</dbReference>
<reference evidence="11" key="1">
    <citation type="journal article" date="2017" name="bioRxiv">
        <title>Comparative analysis of the genomes of Stylophora pistillata and Acropora digitifera provides evidence for extensive differences between species of corals.</title>
        <authorList>
            <person name="Voolstra C.R."/>
            <person name="Li Y."/>
            <person name="Liew Y.J."/>
            <person name="Baumgarten S."/>
            <person name="Zoccola D."/>
            <person name="Flot J.-F."/>
            <person name="Tambutte S."/>
            <person name="Allemand D."/>
            <person name="Aranda M."/>
        </authorList>
    </citation>
    <scope>NUCLEOTIDE SEQUENCE [LARGE SCALE GENOMIC DNA]</scope>
</reference>
<feature type="region of interest" description="Disordered" evidence="8">
    <location>
        <begin position="264"/>
        <end position="349"/>
    </location>
</feature>
<keyword evidence="7" id="KW-0539">Nucleus</keyword>
<evidence type="ECO:0000259" key="9">
    <source>
        <dbReference type="PROSITE" id="PS51057"/>
    </source>
</evidence>
<evidence type="ECO:0000256" key="1">
    <source>
        <dbReference type="ARBA" id="ARBA00004123"/>
    </source>
</evidence>
<dbReference type="PANTHER" id="PTHR45636">
    <property type="entry name" value="PAIRED BOX PROTEIN PAX-6-RELATED-RELATED"/>
    <property type="match status" value="1"/>
</dbReference>
<dbReference type="STRING" id="50429.A0A2B4RRA4"/>
<protein>
    <submittedName>
        <fullName evidence="10">Paired box protein Pax-6</fullName>
    </submittedName>
</protein>
<dbReference type="SMART" id="SM00351">
    <property type="entry name" value="PAX"/>
    <property type="match status" value="1"/>
</dbReference>
<keyword evidence="6" id="KW-0804">Transcription</keyword>
<evidence type="ECO:0000256" key="3">
    <source>
        <dbReference type="ARBA" id="ARBA00022724"/>
    </source>
</evidence>
<feature type="compositionally biased region" description="Basic and acidic residues" evidence="8">
    <location>
        <begin position="279"/>
        <end position="311"/>
    </location>
</feature>
<evidence type="ECO:0000313" key="10">
    <source>
        <dbReference type="EMBL" id="PFX18877.1"/>
    </source>
</evidence>
<keyword evidence="11" id="KW-1185">Reference proteome</keyword>
<dbReference type="EMBL" id="LSMT01000387">
    <property type="protein sequence ID" value="PFX18877.1"/>
    <property type="molecule type" value="Genomic_DNA"/>
</dbReference>
<keyword evidence="5" id="KW-0238">DNA-binding</keyword>
<dbReference type="AlphaFoldDB" id="A0A2B4RRA4"/>
<dbReference type="InterPro" id="IPR001523">
    <property type="entry name" value="Paired_dom"/>
</dbReference>
<dbReference type="GO" id="GO:0000981">
    <property type="term" value="F:DNA-binding transcription factor activity, RNA polymerase II-specific"/>
    <property type="evidence" value="ECO:0007669"/>
    <property type="project" value="TreeGrafter"/>
</dbReference>
<accession>A0A2B4RRA4</accession>
<dbReference type="PRINTS" id="PR00027">
    <property type="entry name" value="PAIREDBOX"/>
</dbReference>
<evidence type="ECO:0000256" key="7">
    <source>
        <dbReference type="ARBA" id="ARBA00023242"/>
    </source>
</evidence>
<feature type="domain" description="Paired" evidence="9">
    <location>
        <begin position="50"/>
        <end position="176"/>
    </location>
</feature>
<keyword evidence="3" id="KW-0563">Paired box</keyword>
<dbReference type="FunFam" id="1.10.10.10:FF:000013">
    <property type="entry name" value="Paired box 8 isoform 1"/>
    <property type="match status" value="1"/>
</dbReference>
<comment type="caution">
    <text evidence="10">The sequence shown here is derived from an EMBL/GenBank/DDBJ whole genome shotgun (WGS) entry which is preliminary data.</text>
</comment>
<evidence type="ECO:0000313" key="11">
    <source>
        <dbReference type="Proteomes" id="UP000225706"/>
    </source>
</evidence>
<dbReference type="Proteomes" id="UP000225706">
    <property type="component" value="Unassembled WGS sequence"/>
</dbReference>
<keyword evidence="2" id="KW-0217">Developmental protein</keyword>
<dbReference type="GO" id="GO:0005634">
    <property type="term" value="C:nucleus"/>
    <property type="evidence" value="ECO:0007669"/>
    <property type="project" value="UniProtKB-SubCell"/>
</dbReference>
<dbReference type="OrthoDB" id="5983501at2759"/>
<dbReference type="InterPro" id="IPR009057">
    <property type="entry name" value="Homeodomain-like_sf"/>
</dbReference>
<dbReference type="PROSITE" id="PS51057">
    <property type="entry name" value="PAIRED_2"/>
    <property type="match status" value="1"/>
</dbReference>
<dbReference type="InterPro" id="IPR043565">
    <property type="entry name" value="PAX_fam"/>
</dbReference>
<organism evidence="10 11">
    <name type="scientific">Stylophora pistillata</name>
    <name type="common">Smooth cauliflower coral</name>
    <dbReference type="NCBI Taxonomy" id="50429"/>
    <lineage>
        <taxon>Eukaryota</taxon>
        <taxon>Metazoa</taxon>
        <taxon>Cnidaria</taxon>
        <taxon>Anthozoa</taxon>
        <taxon>Hexacorallia</taxon>
        <taxon>Scleractinia</taxon>
        <taxon>Astrocoeniina</taxon>
        <taxon>Pocilloporidae</taxon>
        <taxon>Stylophora</taxon>
    </lineage>
</organism>
<evidence type="ECO:0000256" key="4">
    <source>
        <dbReference type="ARBA" id="ARBA00023015"/>
    </source>
</evidence>
<evidence type="ECO:0000256" key="2">
    <source>
        <dbReference type="ARBA" id="ARBA00022473"/>
    </source>
</evidence>
<dbReference type="InterPro" id="IPR036388">
    <property type="entry name" value="WH-like_DNA-bd_sf"/>
</dbReference>
<keyword evidence="4" id="KW-0805">Transcription regulation</keyword>
<proteinExistence type="predicted"/>
<evidence type="ECO:0000256" key="6">
    <source>
        <dbReference type="ARBA" id="ARBA00023163"/>
    </source>
</evidence>
<dbReference type="FunFam" id="1.10.10.10:FF:000003">
    <property type="entry name" value="Paired box protein Pax-6"/>
    <property type="match status" value="1"/>
</dbReference>
<dbReference type="Gene3D" id="1.10.10.10">
    <property type="entry name" value="Winged helix-like DNA-binding domain superfamily/Winged helix DNA-binding domain"/>
    <property type="match status" value="2"/>
</dbReference>
<dbReference type="SUPFAM" id="SSF46689">
    <property type="entry name" value="Homeodomain-like"/>
    <property type="match status" value="1"/>
</dbReference>
<name>A0A2B4RRA4_STYPI</name>
<gene>
    <name evidence="10" type="primary">Pax6</name>
    <name evidence="10" type="ORF">AWC38_SpisGene16736</name>
</gene>